<dbReference type="GeneID" id="41587888"/>
<dbReference type="InterPro" id="IPR013760">
    <property type="entry name" value="Topo_IIA-like_dom_sf"/>
</dbReference>
<dbReference type="AlphaFoldDB" id="A0A1N5TKH0"/>
<dbReference type="CDD" id="cd00187">
    <property type="entry name" value="TOP4c"/>
    <property type="match status" value="1"/>
</dbReference>
<evidence type="ECO:0000256" key="5">
    <source>
        <dbReference type="ARBA" id="ARBA00023125"/>
    </source>
</evidence>
<name>A0A1N5TKH0_9ARCH</name>
<dbReference type="InterPro" id="IPR050220">
    <property type="entry name" value="Type_II_DNA_Topoisomerases"/>
</dbReference>
<dbReference type="SUPFAM" id="SSF101904">
    <property type="entry name" value="GyrA/ParC C-terminal domain-like"/>
    <property type="match status" value="1"/>
</dbReference>
<dbReference type="SUPFAM" id="SSF56719">
    <property type="entry name" value="Type II DNA topoisomerase"/>
    <property type="match status" value="1"/>
</dbReference>
<dbReference type="NCBIfam" id="NF004043">
    <property type="entry name" value="PRK05560.1"/>
    <property type="match status" value="1"/>
</dbReference>
<dbReference type="NCBIfam" id="TIGR01063">
    <property type="entry name" value="gyrA"/>
    <property type="match status" value="1"/>
</dbReference>
<protein>
    <recommendedName>
        <fullName evidence="3">DNA topoisomerase (ATP-hydrolyzing)</fullName>
        <ecNumber evidence="3">5.6.2.2</ecNumber>
    </recommendedName>
</protein>
<dbReference type="PROSITE" id="PS52040">
    <property type="entry name" value="TOPO_IIA"/>
    <property type="match status" value="1"/>
</dbReference>
<accession>A0A1N5TKH0</accession>
<keyword evidence="7" id="KW-0175">Coiled coil</keyword>
<dbReference type="GO" id="GO:0005524">
    <property type="term" value="F:ATP binding"/>
    <property type="evidence" value="ECO:0007669"/>
    <property type="project" value="InterPro"/>
</dbReference>
<dbReference type="GO" id="GO:0009330">
    <property type="term" value="C:DNA topoisomerase type II (double strand cut, ATP-hydrolyzing) complex"/>
    <property type="evidence" value="ECO:0007669"/>
    <property type="project" value="TreeGrafter"/>
</dbReference>
<evidence type="ECO:0000256" key="7">
    <source>
        <dbReference type="SAM" id="Coils"/>
    </source>
</evidence>
<evidence type="ECO:0000313" key="11">
    <source>
        <dbReference type="Proteomes" id="UP000187822"/>
    </source>
</evidence>
<evidence type="ECO:0000313" key="12">
    <source>
        <dbReference type="Proteomes" id="UP000195607"/>
    </source>
</evidence>
<dbReference type="EC" id="5.6.2.2" evidence="3"/>
<evidence type="ECO:0000259" key="8">
    <source>
        <dbReference type="PROSITE" id="PS52040"/>
    </source>
</evidence>
<dbReference type="RefSeq" id="WP_021789862.1">
    <property type="nucleotide sequence ID" value="NZ_LT671858.1"/>
</dbReference>
<feature type="coiled-coil region" evidence="7">
    <location>
        <begin position="422"/>
        <end position="452"/>
    </location>
</feature>
<proteinExistence type="inferred from homology"/>
<dbReference type="GO" id="GO:0003677">
    <property type="term" value="F:DNA binding"/>
    <property type="evidence" value="ECO:0007669"/>
    <property type="project" value="UniProtKB-KW"/>
</dbReference>
<keyword evidence="4" id="KW-0799">Topoisomerase</keyword>
<dbReference type="Gene3D" id="3.30.1360.40">
    <property type="match status" value="1"/>
</dbReference>
<reference evidence="11" key="2">
    <citation type="submission" date="2016-06" db="EMBL/GenBank/DDBJ databases">
        <authorList>
            <person name="Toshchakov V.S."/>
        </authorList>
    </citation>
    <scope>NUCLEOTIDE SEQUENCE [LARGE SCALE GENOMIC DNA]</scope>
    <source>
        <strain>PM4 (JCM 30641</strain>
        <strain evidence="11">\VKM B-2940)</strain>
    </source>
</reference>
<dbReference type="InterPro" id="IPR002205">
    <property type="entry name" value="Topo_IIA_dom_A"/>
</dbReference>
<evidence type="ECO:0000313" key="10">
    <source>
        <dbReference type="EMBL" id="SJK84464.1"/>
    </source>
</evidence>
<dbReference type="NCBIfam" id="NF004044">
    <property type="entry name" value="PRK05561.1"/>
    <property type="match status" value="1"/>
</dbReference>
<dbReference type="Pfam" id="PF00521">
    <property type="entry name" value="DNA_topoisoIV"/>
    <property type="match status" value="1"/>
</dbReference>
<feature type="domain" description="Topo IIA-type catalytic" evidence="8">
    <location>
        <begin position="27"/>
        <end position="488"/>
    </location>
</feature>
<gene>
    <name evidence="10" type="ORF">CPM_0589</name>
    <name evidence="9" type="ORF">CSP5_0596</name>
</gene>
<reference evidence="9 12" key="1">
    <citation type="submission" date="2016-04" db="EMBL/GenBank/DDBJ databases">
        <authorList>
            <person name="Evans L.H."/>
            <person name="Alamgir A."/>
            <person name="Owens N."/>
            <person name="Weber N.D."/>
            <person name="Virtaneva K."/>
            <person name="Barbian K."/>
            <person name="Babar A."/>
            <person name="Rosenke K."/>
        </authorList>
    </citation>
    <scope>NUCLEOTIDE SEQUENCE [LARGE SCALE GENOMIC DNA]</scope>
    <source>
        <strain evidence="9">S5</strain>
        <strain evidence="12">S5(T) (JCM 30642 \VKM B-2941)</strain>
    </source>
</reference>
<dbReference type="Proteomes" id="UP000187822">
    <property type="component" value="Chromosome I"/>
</dbReference>
<evidence type="ECO:0000256" key="1">
    <source>
        <dbReference type="ARBA" id="ARBA00000185"/>
    </source>
</evidence>
<sequence>MELKPVETEIKKSYLEYAMSVIVSRAIPDVRDGLKPVQRRILYSMYENNFTHDKPYRKSARIVGEAMGKYHPHGDSAIYDAMARMAQEFSLRYTLIDGQGNFGSIDGDAPAAMRYTEARTNQLAEEMLKDIDKNTVPFRLNFDGSLQEPDYLPSVVPNLLINGSSGIAVGMATNLLPHNLTEVGNGIIELVKNPEATVEDLLKHLKGPDFPGGGIIWMTEDLKRAYETGRGKVICRGEVNAEDKKRIVITSLPYGVNKVTFLENVVRHVDDGKIEGITDVRDESNREGMRIVIKIRDEDRKGLILNQLYSKTELEQSISINNLVLLNNEPRQMNLKELMKSYIDHRLKVILKRSQFDYDKLKEREHVLLGLEKAIEQLDLVISLIRGSRETTEARTKLMQSLELTEIQANAILDMRLQRLTSLEHEKIKKELEETFNELKRLSNIINNESERDKILIDEIQYLIKKYGDERRTKVQIGGHVNLSEDQTIPVEESVIILTEKGFIKRVTLDEYRAQKRGGKGVQTSVRDEDQVRSLIHCSSHDNVLFFTNTGRVFKIKAYRIESKSRTGVGVIGSAFLRLAESERLTEVLKFEESEGAFLIMATRGGYIKKTSVEDFANINSAGIRAINLEDGDELVSAFILESDHDIVVISSNGKAARFRSDEIRATGRTSRGVISMRVQGNEFVIKAFAIESGQNILTVSSRGIGKRTEENEFTSHHRGSMGVKVMKITEKTGKIVDAIPVNENDEIIIMTRNEQTIRIRASTIREVSRNSQGVKLMDVGEDDEVISVGKVELEQ</sequence>
<dbReference type="GO" id="GO:0003918">
    <property type="term" value="F:DNA topoisomerase type II (double strand cut, ATP-hydrolyzing) activity"/>
    <property type="evidence" value="ECO:0007669"/>
    <property type="project" value="UniProtKB-EC"/>
</dbReference>
<evidence type="ECO:0000313" key="9">
    <source>
        <dbReference type="EMBL" id="SIM48576.1"/>
    </source>
</evidence>
<dbReference type="KEGG" id="cdiv:CPM_0589"/>
<evidence type="ECO:0000256" key="2">
    <source>
        <dbReference type="ARBA" id="ARBA00008263"/>
    </source>
</evidence>
<dbReference type="Gene3D" id="3.90.199.10">
    <property type="entry name" value="Topoisomerase II, domain 5"/>
    <property type="match status" value="1"/>
</dbReference>
<reference evidence="10" key="3">
    <citation type="submission" date="2016-06" db="EMBL/GenBank/DDBJ databases">
        <authorList>
            <person name="Olsen C.W."/>
            <person name="Carey S."/>
            <person name="Hinshaw L."/>
            <person name="Karasin A.I."/>
        </authorList>
    </citation>
    <scope>NUCLEOTIDE SEQUENCE [LARGE SCALE GENOMIC DNA]</scope>
    <source>
        <strain evidence="10">PM4</strain>
    </source>
</reference>
<dbReference type="OrthoDB" id="371943at2157"/>
<dbReference type="STRING" id="1673428.CPM_0589"/>
<keyword evidence="5" id="KW-0238">DNA-binding</keyword>
<comment type="catalytic activity">
    <reaction evidence="1">
        <text>ATP-dependent breakage, passage and rejoining of double-stranded DNA.</text>
        <dbReference type="EC" id="5.6.2.2"/>
    </reaction>
</comment>
<dbReference type="Pfam" id="PF03989">
    <property type="entry name" value="DNA_gyraseA_C"/>
    <property type="match status" value="6"/>
</dbReference>
<dbReference type="Proteomes" id="UP000195607">
    <property type="component" value="Chromosome I"/>
</dbReference>
<dbReference type="InterPro" id="IPR013758">
    <property type="entry name" value="Topo_IIA_A/C_ab"/>
</dbReference>
<evidence type="ECO:0000256" key="4">
    <source>
        <dbReference type="ARBA" id="ARBA00023029"/>
    </source>
</evidence>
<dbReference type="Gene3D" id="1.10.268.10">
    <property type="entry name" value="Topoisomerase, domain 3"/>
    <property type="match status" value="1"/>
</dbReference>
<dbReference type="PANTHER" id="PTHR43493:SF5">
    <property type="entry name" value="DNA GYRASE SUBUNIT A, CHLOROPLASTIC_MITOCHONDRIAL"/>
    <property type="match status" value="1"/>
</dbReference>
<dbReference type="InterPro" id="IPR035516">
    <property type="entry name" value="Gyrase/topoIV_suA_C"/>
</dbReference>
<dbReference type="Gene3D" id="2.120.10.90">
    <property type="entry name" value="DNA gyrase/topoisomerase IV, subunit A, C-terminal"/>
    <property type="match status" value="1"/>
</dbReference>
<dbReference type="InterPro" id="IPR013757">
    <property type="entry name" value="Topo_IIA_A_a_sf"/>
</dbReference>
<evidence type="ECO:0000256" key="6">
    <source>
        <dbReference type="ARBA" id="ARBA00023235"/>
    </source>
</evidence>
<comment type="similarity">
    <text evidence="2">Belongs to the type II topoisomerase GyrA/ParC subunit family.</text>
</comment>
<dbReference type="EMBL" id="LT671858">
    <property type="protein sequence ID" value="SIM48576.1"/>
    <property type="molecule type" value="Genomic_DNA"/>
</dbReference>
<dbReference type="FunFam" id="2.120.10.90:FF:000005">
    <property type="entry name" value="DNA topoisomerase 4 subunit A"/>
    <property type="match status" value="1"/>
</dbReference>
<dbReference type="PANTHER" id="PTHR43493">
    <property type="entry name" value="DNA GYRASE/TOPOISOMERASE SUBUNIT A"/>
    <property type="match status" value="1"/>
</dbReference>
<dbReference type="InterPro" id="IPR006691">
    <property type="entry name" value="GyrA/parC_rep"/>
</dbReference>
<organism evidence="9 12">
    <name type="scientific">Cuniculiplasma divulgatum</name>
    <dbReference type="NCBI Taxonomy" id="1673428"/>
    <lineage>
        <taxon>Archaea</taxon>
        <taxon>Methanobacteriati</taxon>
        <taxon>Thermoplasmatota</taxon>
        <taxon>Thermoplasmata</taxon>
        <taxon>Thermoplasmatales</taxon>
        <taxon>Cuniculiplasmataceae</taxon>
        <taxon>Cuniculiplasma</taxon>
    </lineage>
</organism>
<dbReference type="GO" id="GO:0005737">
    <property type="term" value="C:cytoplasm"/>
    <property type="evidence" value="ECO:0007669"/>
    <property type="project" value="TreeGrafter"/>
</dbReference>
<dbReference type="EMBL" id="LT719092">
    <property type="protein sequence ID" value="SJK84464.1"/>
    <property type="molecule type" value="Genomic_DNA"/>
</dbReference>
<keyword evidence="6" id="KW-0413">Isomerase</keyword>
<evidence type="ECO:0000256" key="3">
    <source>
        <dbReference type="ARBA" id="ARBA00012895"/>
    </source>
</evidence>
<dbReference type="GO" id="GO:0006265">
    <property type="term" value="P:DNA topological change"/>
    <property type="evidence" value="ECO:0007669"/>
    <property type="project" value="InterPro"/>
</dbReference>
<dbReference type="FunFam" id="1.10.268.10:FF:000001">
    <property type="entry name" value="DNA gyrase subunit A"/>
    <property type="match status" value="1"/>
</dbReference>
<dbReference type="SMART" id="SM00434">
    <property type="entry name" value="TOP4c"/>
    <property type="match status" value="1"/>
</dbReference>
<keyword evidence="11" id="KW-1185">Reference proteome</keyword>